<dbReference type="InterPro" id="IPR011990">
    <property type="entry name" value="TPR-like_helical_dom_sf"/>
</dbReference>
<protein>
    <submittedName>
        <fullName evidence="2">Uncharacterized protein</fullName>
    </submittedName>
</protein>
<dbReference type="SUPFAM" id="SSF48452">
    <property type="entry name" value="TPR-like"/>
    <property type="match status" value="1"/>
</dbReference>
<proteinExistence type="predicted"/>
<sequence length="158" mass="18952">MNNNILLFRSYIVISLLLLLPLSMYLTLELWQIFQFILFKQINLDKNNYLRILNVYIDRKKWLLCISFLEVSSLFNVIAMDINLMYLAYCYRNLNYYNIAEYYYLKAIFYSPCNIIILSNLASMYNLLGRKNDAINLYRQIYSLDSSYSIPENYISDL</sequence>
<keyword evidence="1" id="KW-0812">Transmembrane</keyword>
<feature type="transmembrane region" description="Helical" evidence="1">
    <location>
        <begin position="62"/>
        <end position="87"/>
    </location>
</feature>
<evidence type="ECO:0000256" key="1">
    <source>
        <dbReference type="SAM" id="Phobius"/>
    </source>
</evidence>
<keyword evidence="2" id="KW-0934">Plastid</keyword>
<dbReference type="RefSeq" id="YP_009397753.1">
    <property type="nucleotide sequence ID" value="NC_035289.1"/>
</dbReference>
<dbReference type="Gene3D" id="1.25.40.10">
    <property type="entry name" value="Tetratricopeptide repeat domain"/>
    <property type="match status" value="1"/>
</dbReference>
<gene>
    <name evidence="2" type="primary">ycf37</name>
</gene>
<keyword evidence="1" id="KW-1133">Transmembrane helix</keyword>
<name>A0A1Z1MM61_9FLOR</name>
<keyword evidence="2" id="KW-0150">Chloroplast</keyword>
<dbReference type="GeneID" id="33360170"/>
<organism evidence="2">
    <name type="scientific">Sonderella linearis</name>
    <dbReference type="NCBI Taxonomy" id="110477"/>
    <lineage>
        <taxon>Eukaryota</taxon>
        <taxon>Rhodophyta</taxon>
        <taxon>Florideophyceae</taxon>
        <taxon>Rhodymeniophycidae</taxon>
        <taxon>Ceramiales</taxon>
        <taxon>Rhodomelaceae</taxon>
        <taxon>Sonderella</taxon>
    </lineage>
</organism>
<geneLocation type="chloroplast" evidence="2"/>
<keyword evidence="1" id="KW-0472">Membrane</keyword>
<feature type="transmembrane region" description="Helical" evidence="1">
    <location>
        <begin position="6"/>
        <end position="28"/>
    </location>
</feature>
<reference evidence="2" key="1">
    <citation type="journal article" date="2017" name="J. Phycol.">
        <title>Analysis of chloroplast genomes and a supermatrix inform reclassification of the Rhodomelaceae (Rhodophyta).</title>
        <authorList>
            <person name="Diaz-Tapia P."/>
            <person name="Maggs C.A."/>
            <person name="West J.A."/>
            <person name="Verbruggen H."/>
        </authorList>
    </citation>
    <scope>NUCLEOTIDE SEQUENCE</scope>
    <source>
        <strain evidence="2">PD1151</strain>
    </source>
</reference>
<evidence type="ECO:0000313" key="2">
    <source>
        <dbReference type="EMBL" id="ARW66939.1"/>
    </source>
</evidence>
<dbReference type="EMBL" id="MF101445">
    <property type="protein sequence ID" value="ARW66939.1"/>
    <property type="molecule type" value="Genomic_DNA"/>
</dbReference>
<feature type="transmembrane region" description="Helical" evidence="1">
    <location>
        <begin position="107"/>
        <end position="128"/>
    </location>
</feature>
<dbReference type="AlphaFoldDB" id="A0A1Z1MM61"/>
<accession>A0A1Z1MM61</accession>